<dbReference type="GO" id="GO:0016020">
    <property type="term" value="C:membrane"/>
    <property type="evidence" value="ECO:0007669"/>
    <property type="project" value="UniProtKB-SubCell"/>
</dbReference>
<dbReference type="CDD" id="cd06454">
    <property type="entry name" value="KBL_like"/>
    <property type="match status" value="2"/>
</dbReference>
<evidence type="ECO:0000256" key="14">
    <source>
        <dbReference type="ARBA" id="ARBA00023098"/>
    </source>
</evidence>
<organism evidence="20 21">
    <name type="scientific">Pomacea canaliculata</name>
    <name type="common">Golden apple snail</name>
    <dbReference type="NCBI Taxonomy" id="400727"/>
    <lineage>
        <taxon>Eukaryota</taxon>
        <taxon>Metazoa</taxon>
        <taxon>Spiralia</taxon>
        <taxon>Lophotrochozoa</taxon>
        <taxon>Mollusca</taxon>
        <taxon>Gastropoda</taxon>
        <taxon>Caenogastropoda</taxon>
        <taxon>Architaenioglossa</taxon>
        <taxon>Ampullarioidea</taxon>
        <taxon>Ampullariidae</taxon>
        <taxon>Pomacea</taxon>
    </lineage>
</organism>
<dbReference type="InterPro" id="IPR015422">
    <property type="entry name" value="PyrdxlP-dep_Trfase_small"/>
</dbReference>
<proteinExistence type="inferred from homology"/>
<dbReference type="EMBL" id="PZQS01000008">
    <property type="protein sequence ID" value="PVD26194.1"/>
    <property type="molecule type" value="Genomic_DNA"/>
</dbReference>
<keyword evidence="8" id="KW-0808">Transferase</keyword>
<dbReference type="InterPro" id="IPR001917">
    <property type="entry name" value="Aminotrans_II_pyridoxalP_BS"/>
</dbReference>
<dbReference type="InterPro" id="IPR004839">
    <property type="entry name" value="Aminotransferase_I/II_large"/>
</dbReference>
<dbReference type="FunFam" id="3.40.640.10:FF:000047">
    <property type="entry name" value="serine palmitoyltransferase 2 isoform X1"/>
    <property type="match status" value="2"/>
</dbReference>
<comment type="pathway">
    <text evidence="5">Sphingolipid metabolism.</text>
</comment>
<feature type="region of interest" description="Disordered" evidence="18">
    <location>
        <begin position="599"/>
        <end position="625"/>
    </location>
</feature>
<keyword evidence="16" id="KW-0012">Acyltransferase</keyword>
<keyword evidence="14" id="KW-0443">Lipid metabolism</keyword>
<evidence type="ECO:0000256" key="7">
    <source>
        <dbReference type="ARBA" id="ARBA00013220"/>
    </source>
</evidence>
<evidence type="ECO:0000256" key="10">
    <source>
        <dbReference type="ARBA" id="ARBA00022824"/>
    </source>
</evidence>
<dbReference type="STRING" id="400727.A0A2T7NYG3"/>
<evidence type="ECO:0000259" key="19">
    <source>
        <dbReference type="Pfam" id="PF00155"/>
    </source>
</evidence>
<dbReference type="SUPFAM" id="SSF53383">
    <property type="entry name" value="PLP-dependent transferases"/>
    <property type="match status" value="2"/>
</dbReference>
<dbReference type="InterPro" id="IPR015421">
    <property type="entry name" value="PyrdxlP-dep_Trfase_major"/>
</dbReference>
<dbReference type="Pfam" id="PF00155">
    <property type="entry name" value="Aminotran_1_2"/>
    <property type="match status" value="2"/>
</dbReference>
<dbReference type="GO" id="GO:0046513">
    <property type="term" value="P:ceramide biosynthetic process"/>
    <property type="evidence" value="ECO:0007669"/>
    <property type="project" value="TreeGrafter"/>
</dbReference>
<evidence type="ECO:0000256" key="18">
    <source>
        <dbReference type="SAM" id="MobiDB-lite"/>
    </source>
</evidence>
<feature type="compositionally biased region" description="Basic and acidic residues" evidence="18">
    <location>
        <begin position="582"/>
        <end position="591"/>
    </location>
</feature>
<comment type="pathway">
    <text evidence="4">Lipid metabolism; sphingolipid metabolism.</text>
</comment>
<evidence type="ECO:0000256" key="3">
    <source>
        <dbReference type="ARBA" id="ARBA00004370"/>
    </source>
</evidence>
<evidence type="ECO:0000256" key="12">
    <source>
        <dbReference type="ARBA" id="ARBA00022919"/>
    </source>
</evidence>
<keyword evidence="15" id="KW-0472">Membrane</keyword>
<evidence type="ECO:0000256" key="16">
    <source>
        <dbReference type="ARBA" id="ARBA00023315"/>
    </source>
</evidence>
<comment type="caution">
    <text evidence="20">The sequence shown here is derived from an EMBL/GenBank/DDBJ whole genome shotgun (WGS) entry which is preliminary data.</text>
</comment>
<dbReference type="PROSITE" id="PS00599">
    <property type="entry name" value="AA_TRANSFER_CLASS_2"/>
    <property type="match status" value="2"/>
</dbReference>
<keyword evidence="10" id="KW-0256">Endoplasmic reticulum</keyword>
<dbReference type="Gene3D" id="3.40.640.10">
    <property type="entry name" value="Type I PLP-dependent aspartate aminotransferase-like (Major domain)"/>
    <property type="match status" value="2"/>
</dbReference>
<dbReference type="OrthoDB" id="65434at2759"/>
<accession>A0A2T7NYG3</accession>
<dbReference type="GO" id="GO:0030170">
    <property type="term" value="F:pyridoxal phosphate binding"/>
    <property type="evidence" value="ECO:0007669"/>
    <property type="project" value="InterPro"/>
</dbReference>
<dbReference type="InterPro" id="IPR015424">
    <property type="entry name" value="PyrdxlP-dep_Trfase"/>
</dbReference>
<dbReference type="Proteomes" id="UP000245119">
    <property type="component" value="Linkage Group LG8"/>
</dbReference>
<keyword evidence="11" id="KW-0663">Pyridoxal phosphate</keyword>
<keyword evidence="13" id="KW-1133">Transmembrane helix</keyword>
<evidence type="ECO:0000256" key="11">
    <source>
        <dbReference type="ARBA" id="ARBA00022898"/>
    </source>
</evidence>
<gene>
    <name evidence="20" type="ORF">C0Q70_13863</name>
</gene>
<evidence type="ECO:0000256" key="1">
    <source>
        <dbReference type="ARBA" id="ARBA00001933"/>
    </source>
</evidence>
<dbReference type="Gene3D" id="3.90.1150.10">
    <property type="entry name" value="Aspartate Aminotransferase, domain 1"/>
    <property type="match status" value="2"/>
</dbReference>
<evidence type="ECO:0000256" key="17">
    <source>
        <dbReference type="ARBA" id="ARBA00048528"/>
    </source>
</evidence>
<comment type="subcellular location">
    <subcellularLocation>
        <location evidence="2">Endoplasmic reticulum</location>
    </subcellularLocation>
    <subcellularLocation>
        <location evidence="3">Membrane</location>
    </subcellularLocation>
</comment>
<sequence>MVLPKRNGQPRCGEYPKMASGVQGCSERAAAVPLKDRNGVVNRNGHHVRTNGHNGHSKQKAGGDDFFESFEDPPLAIAILTYLGYALIILVGHIRDFLRHYGIERVKSYTEPKLKGFVPLLSSWESFYTRNLYRRIRDCWNRPIASRPGAEFDIMERVSPDFGWNFEFTGRNVKALNFGSYNYLGFADSQTLCGGQVEDVTRSYGVGVSASRQELGYLDIHRELDRVTAEFLGVEEAITVPMGFATNSMNMPALVSKGCLILSDELNHASLILGARLSGAMIRVYKHNNMKDLETKLREAVCEGQPRTHRPWKKILIVVEGVYSMEGSIVRLPEIVRLKKKYKAYIYLDEAHSIGAMGPNGKGVVDYFGLDPRDIDIMMGTFTKSFGSCGGYIGGSRSLIQHLRATSHSAIYSCAMSPPVTQQVIATMRIIMGQDGTHEGRKRIEQLKWNTRYFRKSLHEKGFILYGNKDSPVVPLLLYMPVKIAMFSRESLKRGLGTVVVGFPATPLIEARARFCISAAHTKEMLDKALDIIDEVGDLLKLKYSTMPVPDFQVGEEPFCLRQSTALLQPEGENMASGRGNVDSESHWKAGMSDERIRSSRSGYRDGHTNGYKNGVNGKTNGKSEQKSNWQNDFFESFEETPLLIAILTYLGYAMLVIVGHIRDFLRFYGIEKDKSCTEPNLEGYVPLYQSWESFYTRNVYRRIRDVWNIPIASCAGSQIDILERVTHDHGWSFEFTGRKLHVMNFGSYNYLGFAESKTLCSGQVQNVTRKYGVGVGGSRQELGYMDIHRELDATVAEFLGVEAAITVPMGFATNSMNMPALVSKGCLILSDELNHASLILGSRLSGAAIRVYKHNNMKDLESKLREAVCQGQPRTHRPWKKILIVVEGVYSMEGSIVRLPEIVQLKKKYKAYIYLDEAHSIGAMGPNGRGVVDYFGLDPHDIDIMMGTFTKSFGSCGGYIGGSKRLIRHLRAHSHSAIYSCAMSAPVTQQIIATMRIIMGLDGGLEGWRKRIQQLKWNTRYFRKRLHEKGFILYGNKDSPVVPLLLYMPSKVALFSREALKRGLGTVVVGFPATPIIEARARFCLSAAHTKEMLDKAVEIIDEVGDMLKIKYSSLPVPEFSEEGIQLVEVSI</sequence>
<evidence type="ECO:0000256" key="4">
    <source>
        <dbReference type="ARBA" id="ARBA00004760"/>
    </source>
</evidence>
<keyword evidence="9" id="KW-0812">Transmembrane</keyword>
<comment type="similarity">
    <text evidence="6">Belongs to the class-II pyridoxal-phosphate-dependent aminotransferase family.</text>
</comment>
<dbReference type="GO" id="GO:0005783">
    <property type="term" value="C:endoplasmic reticulum"/>
    <property type="evidence" value="ECO:0007669"/>
    <property type="project" value="UniProtKB-SubCell"/>
</dbReference>
<dbReference type="InterPro" id="IPR050087">
    <property type="entry name" value="AON_synthase_class-II"/>
</dbReference>
<keyword evidence="12" id="KW-0746">Sphingolipid metabolism</keyword>
<evidence type="ECO:0000313" key="21">
    <source>
        <dbReference type="Proteomes" id="UP000245119"/>
    </source>
</evidence>
<dbReference type="EC" id="2.3.1.50" evidence="7"/>
<dbReference type="GO" id="GO:0046512">
    <property type="term" value="P:sphingosine biosynthetic process"/>
    <property type="evidence" value="ECO:0007669"/>
    <property type="project" value="TreeGrafter"/>
</dbReference>
<evidence type="ECO:0000256" key="15">
    <source>
        <dbReference type="ARBA" id="ARBA00023136"/>
    </source>
</evidence>
<dbReference type="AlphaFoldDB" id="A0A2T7NYG3"/>
<keyword evidence="21" id="KW-1185">Reference proteome</keyword>
<dbReference type="PANTHER" id="PTHR13693">
    <property type="entry name" value="CLASS II AMINOTRANSFERASE/8-AMINO-7-OXONONANOATE SYNTHASE"/>
    <property type="match status" value="1"/>
</dbReference>
<dbReference type="GO" id="GO:0004758">
    <property type="term" value="F:serine C-palmitoyltransferase activity"/>
    <property type="evidence" value="ECO:0007669"/>
    <property type="project" value="UniProtKB-EC"/>
</dbReference>
<comment type="catalytic activity">
    <reaction evidence="17">
        <text>L-serine + hexadecanoyl-CoA + H(+) = 3-oxosphinganine + CO2 + CoA</text>
        <dbReference type="Rhea" id="RHEA:14761"/>
        <dbReference type="ChEBI" id="CHEBI:15378"/>
        <dbReference type="ChEBI" id="CHEBI:16526"/>
        <dbReference type="ChEBI" id="CHEBI:33384"/>
        <dbReference type="ChEBI" id="CHEBI:57287"/>
        <dbReference type="ChEBI" id="CHEBI:57379"/>
        <dbReference type="ChEBI" id="CHEBI:58299"/>
        <dbReference type="EC" id="2.3.1.50"/>
    </reaction>
</comment>
<comment type="cofactor">
    <cofactor evidence="1">
        <name>pyridoxal 5'-phosphate</name>
        <dbReference type="ChEBI" id="CHEBI:597326"/>
    </cofactor>
</comment>
<evidence type="ECO:0000256" key="8">
    <source>
        <dbReference type="ARBA" id="ARBA00022679"/>
    </source>
</evidence>
<evidence type="ECO:0000256" key="13">
    <source>
        <dbReference type="ARBA" id="ARBA00022989"/>
    </source>
</evidence>
<feature type="compositionally biased region" description="Basic and acidic residues" evidence="18">
    <location>
        <begin position="599"/>
        <end position="608"/>
    </location>
</feature>
<reference evidence="20 21" key="1">
    <citation type="submission" date="2018-04" db="EMBL/GenBank/DDBJ databases">
        <title>The genome of golden apple snail Pomacea canaliculata provides insight into stress tolerance and invasive adaptation.</title>
        <authorList>
            <person name="Liu C."/>
            <person name="Liu B."/>
            <person name="Ren Y."/>
            <person name="Zhang Y."/>
            <person name="Wang H."/>
            <person name="Li S."/>
            <person name="Jiang F."/>
            <person name="Yin L."/>
            <person name="Zhang G."/>
            <person name="Qian W."/>
            <person name="Fan W."/>
        </authorList>
    </citation>
    <scope>NUCLEOTIDE SEQUENCE [LARGE SCALE GENOMIC DNA]</scope>
    <source>
        <strain evidence="20">SZHN2017</strain>
        <tissue evidence="20">Muscle</tissue>
    </source>
</reference>
<feature type="domain" description="Aminotransferase class I/classII large" evidence="19">
    <location>
        <begin position="742"/>
        <end position="1102"/>
    </location>
</feature>
<evidence type="ECO:0000313" key="20">
    <source>
        <dbReference type="EMBL" id="PVD26194.1"/>
    </source>
</evidence>
<name>A0A2T7NYG3_POMCA</name>
<evidence type="ECO:0000256" key="9">
    <source>
        <dbReference type="ARBA" id="ARBA00022692"/>
    </source>
</evidence>
<evidence type="ECO:0000256" key="5">
    <source>
        <dbReference type="ARBA" id="ARBA00004991"/>
    </source>
</evidence>
<protein>
    <recommendedName>
        <fullName evidence="7">serine C-palmitoyltransferase</fullName>
        <ecNumber evidence="7">2.3.1.50</ecNumber>
    </recommendedName>
</protein>
<feature type="domain" description="Aminotransferase class I/classII large" evidence="19">
    <location>
        <begin position="175"/>
        <end position="533"/>
    </location>
</feature>
<evidence type="ECO:0000256" key="2">
    <source>
        <dbReference type="ARBA" id="ARBA00004240"/>
    </source>
</evidence>
<dbReference type="GO" id="GO:0017059">
    <property type="term" value="C:serine palmitoyltransferase complex"/>
    <property type="evidence" value="ECO:0007669"/>
    <property type="project" value="TreeGrafter"/>
</dbReference>
<evidence type="ECO:0000256" key="6">
    <source>
        <dbReference type="ARBA" id="ARBA00008392"/>
    </source>
</evidence>
<dbReference type="PANTHER" id="PTHR13693:SF3">
    <property type="entry name" value="LD36009P"/>
    <property type="match status" value="1"/>
</dbReference>
<feature type="region of interest" description="Disordered" evidence="18">
    <location>
        <begin position="572"/>
        <end position="591"/>
    </location>
</feature>